<reference evidence="2 3" key="1">
    <citation type="journal article" date="2011" name="PLoS ONE">
        <title>The complete genome sequence of Thermoproteus tenax: a physiologically versatile member of the Crenarchaeota.</title>
        <authorList>
            <person name="Siebers B."/>
            <person name="Zaparty M."/>
            <person name="Raddatz G."/>
            <person name="Tjaden B."/>
            <person name="Albers S.V."/>
            <person name="Bell S.D."/>
            <person name="Blombach F."/>
            <person name="Kletzin A."/>
            <person name="Kyrpides N."/>
            <person name="Lanz C."/>
            <person name="Plagens A."/>
            <person name="Rampp M."/>
            <person name="Rosinus A."/>
            <person name="von Jan M."/>
            <person name="Makarova K.S."/>
            <person name="Klenk H.P."/>
            <person name="Schuster S.C."/>
            <person name="Hensel R."/>
        </authorList>
    </citation>
    <scope>NUCLEOTIDE SEQUENCE [LARGE SCALE GENOMIC DNA]</scope>
    <source>
        <strain evidence="3">ATCC 35583 / DSM 2078 / JCM 9277 / NBRC 100435 / Kra 1</strain>
    </source>
</reference>
<organism evidence="2 3">
    <name type="scientific">Thermoproteus tenax (strain ATCC 35583 / DSM 2078 / JCM 9277 / NBRC 100435 / Kra 1)</name>
    <dbReference type="NCBI Taxonomy" id="768679"/>
    <lineage>
        <taxon>Archaea</taxon>
        <taxon>Thermoproteota</taxon>
        <taxon>Thermoprotei</taxon>
        <taxon>Thermoproteales</taxon>
        <taxon>Thermoproteaceae</taxon>
        <taxon>Thermoproteus</taxon>
    </lineage>
</organism>
<dbReference type="PaxDb" id="768679-TTX_1289"/>
<dbReference type="STRING" id="768679.TTX_1289"/>
<feature type="transmembrane region" description="Helical" evidence="1">
    <location>
        <begin position="14"/>
        <end position="31"/>
    </location>
</feature>
<dbReference type="PATRIC" id="fig|768679.9.peg.1304"/>
<dbReference type="AlphaFoldDB" id="G4RK29"/>
<evidence type="ECO:0000313" key="2">
    <source>
        <dbReference type="EMBL" id="CCC81924.1"/>
    </source>
</evidence>
<gene>
    <name evidence="2" type="ordered locus">TTX_1289</name>
</gene>
<dbReference type="Proteomes" id="UP000002654">
    <property type="component" value="Chromosome"/>
</dbReference>
<keyword evidence="1" id="KW-0812">Transmembrane</keyword>
<evidence type="ECO:0000313" key="3">
    <source>
        <dbReference type="Proteomes" id="UP000002654"/>
    </source>
</evidence>
<protein>
    <submittedName>
        <fullName evidence="2">Uncharacterized protein</fullName>
    </submittedName>
</protein>
<sequence>MLNKILNSVDRRNGRQFFSVFTFFQSYYIFFRRASMGSSSSVA</sequence>
<dbReference type="KEGG" id="ttn:TTX_1289"/>
<proteinExistence type="predicted"/>
<keyword evidence="3" id="KW-1185">Reference proteome</keyword>
<keyword evidence="1" id="KW-0472">Membrane</keyword>
<evidence type="ECO:0000256" key="1">
    <source>
        <dbReference type="SAM" id="Phobius"/>
    </source>
</evidence>
<dbReference type="HOGENOM" id="CLU_3228040_0_0_2"/>
<accession>G4RK29</accession>
<name>G4RK29_THETK</name>
<dbReference type="EMBL" id="FN869859">
    <property type="protein sequence ID" value="CCC81924.1"/>
    <property type="molecule type" value="Genomic_DNA"/>
</dbReference>
<keyword evidence="1" id="KW-1133">Transmembrane helix</keyword>